<comment type="caution">
    <text evidence="2">The sequence shown here is derived from an EMBL/GenBank/DDBJ whole genome shotgun (WGS) entry which is preliminary data.</text>
</comment>
<name>A0A1V4SES1_RUMHU</name>
<dbReference type="PANTHER" id="PTHR30006:SF2">
    <property type="entry name" value="ABC TRANSPORTER SUBSTRATE-BINDING PROTEIN"/>
    <property type="match status" value="1"/>
</dbReference>
<evidence type="ECO:0000313" key="3">
    <source>
        <dbReference type="Proteomes" id="UP000191554"/>
    </source>
</evidence>
<dbReference type="RefSeq" id="WP_207559194.1">
    <property type="nucleotide sequence ID" value="NZ_MZGX01000037.1"/>
</dbReference>
<dbReference type="Pfam" id="PF13343">
    <property type="entry name" value="SBP_bac_6"/>
    <property type="match status" value="1"/>
</dbReference>
<dbReference type="EMBL" id="MZGX01000037">
    <property type="protein sequence ID" value="OPX42006.1"/>
    <property type="molecule type" value="Genomic_DNA"/>
</dbReference>
<gene>
    <name evidence="2" type="ORF">CLHUN_41210</name>
</gene>
<dbReference type="Gene3D" id="3.40.190.10">
    <property type="entry name" value="Periplasmic binding protein-like II"/>
    <property type="match status" value="2"/>
</dbReference>
<accession>A0A1V4SES1</accession>
<proteinExistence type="predicted"/>
<dbReference type="AlphaFoldDB" id="A0A1V4SES1"/>
<dbReference type="Proteomes" id="UP000191554">
    <property type="component" value="Unassembled WGS sequence"/>
</dbReference>
<keyword evidence="3" id="KW-1185">Reference proteome</keyword>
<evidence type="ECO:0000256" key="1">
    <source>
        <dbReference type="ARBA" id="ARBA00022729"/>
    </source>
</evidence>
<sequence length="373" mass="42608">MPAALTTSETINLQAGPAFRDNRLSYEFGPDASELCTGDLNAGEYDFMGSVPVPLKYTVKDGLESVLRKHRLEEGKSLKCYFPMGGGSGNYPFRSLHLAENIEDFPNMLLSSAFDNMFSRDFFRRFTDRGCFKSCQLEAVPEIYRQSGIVDPLGSFTVFSVVPMVMLIDYRKLGKLPVPKCWEHLLNPVYKDNIIIGGWRKDLNSPYTESNSFLFLNLYKDYGLESIVSIAHNIKDLIHYVHMSRIAGTDSKSGAAIYIMPWFLADICPRREDTEIVWPLDGALAFPLYLLVKRDKIQKLAPLLEFLMGSKIGQYLSDNKYPPLNPQVEYCYPRGASLKWVGWDYIRSNDTVEILDNASKKFFEIWHNKKQTF</sequence>
<organism evidence="2 3">
    <name type="scientific">Ruminiclostridium hungatei</name>
    <name type="common">Clostridium hungatei</name>
    <dbReference type="NCBI Taxonomy" id="48256"/>
    <lineage>
        <taxon>Bacteria</taxon>
        <taxon>Bacillati</taxon>
        <taxon>Bacillota</taxon>
        <taxon>Clostridia</taxon>
        <taxon>Eubacteriales</taxon>
        <taxon>Oscillospiraceae</taxon>
        <taxon>Ruminiclostridium</taxon>
    </lineage>
</organism>
<dbReference type="SUPFAM" id="SSF53850">
    <property type="entry name" value="Periplasmic binding protein-like II"/>
    <property type="match status" value="1"/>
</dbReference>
<dbReference type="PANTHER" id="PTHR30006">
    <property type="entry name" value="THIAMINE-BINDING PERIPLASMIC PROTEIN-RELATED"/>
    <property type="match status" value="1"/>
</dbReference>
<keyword evidence="1" id="KW-0732">Signal</keyword>
<reference evidence="2 3" key="1">
    <citation type="submission" date="2017-03" db="EMBL/GenBank/DDBJ databases">
        <title>Genome sequence of Clostridium hungatei DSM 14427.</title>
        <authorList>
            <person name="Poehlein A."/>
            <person name="Daniel R."/>
        </authorList>
    </citation>
    <scope>NUCLEOTIDE SEQUENCE [LARGE SCALE GENOMIC DNA]</scope>
    <source>
        <strain evidence="2 3">DSM 14427</strain>
    </source>
</reference>
<evidence type="ECO:0000313" key="2">
    <source>
        <dbReference type="EMBL" id="OPX42006.1"/>
    </source>
</evidence>
<dbReference type="STRING" id="48256.CLHUN_41210"/>
<protein>
    <submittedName>
        <fullName evidence="2">Uncharacterized protein</fullName>
    </submittedName>
</protein>